<dbReference type="GO" id="GO:0006400">
    <property type="term" value="P:tRNA modification"/>
    <property type="evidence" value="ECO:0007669"/>
    <property type="project" value="UniProtKB-UniRule"/>
</dbReference>
<organism evidence="10 11">
    <name type="scientific">Geomonas silvestris</name>
    <dbReference type="NCBI Taxonomy" id="2740184"/>
    <lineage>
        <taxon>Bacteria</taxon>
        <taxon>Pseudomonadati</taxon>
        <taxon>Thermodesulfobacteriota</taxon>
        <taxon>Desulfuromonadia</taxon>
        <taxon>Geobacterales</taxon>
        <taxon>Geobacteraceae</taxon>
        <taxon>Geomonas</taxon>
    </lineage>
</organism>
<evidence type="ECO:0000256" key="5">
    <source>
        <dbReference type="ARBA" id="ARBA00022741"/>
    </source>
</evidence>
<evidence type="ECO:0000256" key="7">
    <source>
        <dbReference type="ARBA" id="ARBA00048539"/>
    </source>
</evidence>
<dbReference type="CDD" id="cd01992">
    <property type="entry name" value="TilS_N"/>
    <property type="match status" value="1"/>
</dbReference>
<dbReference type="InterPro" id="IPR014729">
    <property type="entry name" value="Rossmann-like_a/b/a_fold"/>
</dbReference>
<dbReference type="Gene3D" id="3.30.465.60">
    <property type="match status" value="1"/>
</dbReference>
<dbReference type="InterPro" id="IPR012795">
    <property type="entry name" value="tRNA_Ile_lys_synt_N"/>
</dbReference>
<dbReference type="PANTHER" id="PTHR43033">
    <property type="entry name" value="TRNA(ILE)-LYSIDINE SYNTHASE-RELATED"/>
    <property type="match status" value="1"/>
</dbReference>
<evidence type="ECO:0000313" key="10">
    <source>
        <dbReference type="EMBL" id="GFO57983.1"/>
    </source>
</evidence>
<dbReference type="InterPro" id="IPR012094">
    <property type="entry name" value="tRNA_Ile_lys_synt"/>
</dbReference>
<keyword evidence="5 8" id="KW-0547">Nucleotide-binding</keyword>
<dbReference type="NCBIfam" id="TIGR02433">
    <property type="entry name" value="lysidine_TilS_C"/>
    <property type="match status" value="1"/>
</dbReference>
<dbReference type="PANTHER" id="PTHR43033:SF1">
    <property type="entry name" value="TRNA(ILE)-LYSIDINE SYNTHASE-RELATED"/>
    <property type="match status" value="1"/>
</dbReference>
<comment type="caution">
    <text evidence="10">The sequence shown here is derived from an EMBL/GenBank/DDBJ whole genome shotgun (WGS) entry which is preliminary data.</text>
</comment>
<evidence type="ECO:0000256" key="6">
    <source>
        <dbReference type="ARBA" id="ARBA00022840"/>
    </source>
</evidence>
<reference evidence="11" key="1">
    <citation type="submission" date="2020-06" db="EMBL/GenBank/DDBJ databases">
        <title>Draft genomic sequence of Geomonas sp. Red330.</title>
        <authorList>
            <person name="Itoh H."/>
            <person name="Zhenxing X."/>
            <person name="Ushijima N."/>
            <person name="Masuda Y."/>
            <person name="Shiratori Y."/>
            <person name="Senoo K."/>
        </authorList>
    </citation>
    <scope>NUCLEOTIDE SEQUENCE [LARGE SCALE GENOMIC DNA]</scope>
    <source>
        <strain evidence="11">Red330</strain>
    </source>
</reference>
<dbReference type="EMBL" id="BLXX01000001">
    <property type="protein sequence ID" value="GFO57983.1"/>
    <property type="molecule type" value="Genomic_DNA"/>
</dbReference>
<evidence type="ECO:0000256" key="2">
    <source>
        <dbReference type="ARBA" id="ARBA00022490"/>
    </source>
</evidence>
<dbReference type="EC" id="6.3.4.19" evidence="8"/>
<dbReference type="InterPro" id="IPR011063">
    <property type="entry name" value="TilS/TtcA_N"/>
</dbReference>
<dbReference type="SUPFAM" id="SSF56037">
    <property type="entry name" value="PheT/TilS domain"/>
    <property type="match status" value="1"/>
</dbReference>
<comment type="catalytic activity">
    <reaction evidence="7 8">
        <text>cytidine(34) in tRNA(Ile2) + L-lysine + ATP = lysidine(34) in tRNA(Ile2) + AMP + diphosphate + H(+)</text>
        <dbReference type="Rhea" id="RHEA:43744"/>
        <dbReference type="Rhea" id="RHEA-COMP:10625"/>
        <dbReference type="Rhea" id="RHEA-COMP:10670"/>
        <dbReference type="ChEBI" id="CHEBI:15378"/>
        <dbReference type="ChEBI" id="CHEBI:30616"/>
        <dbReference type="ChEBI" id="CHEBI:32551"/>
        <dbReference type="ChEBI" id="CHEBI:33019"/>
        <dbReference type="ChEBI" id="CHEBI:82748"/>
        <dbReference type="ChEBI" id="CHEBI:83665"/>
        <dbReference type="ChEBI" id="CHEBI:456215"/>
        <dbReference type="EC" id="6.3.4.19"/>
    </reaction>
</comment>
<accession>A0A6V8MDV9</accession>
<evidence type="ECO:0000259" key="9">
    <source>
        <dbReference type="SMART" id="SM00977"/>
    </source>
</evidence>
<dbReference type="GO" id="GO:0005524">
    <property type="term" value="F:ATP binding"/>
    <property type="evidence" value="ECO:0007669"/>
    <property type="project" value="UniProtKB-UniRule"/>
</dbReference>
<dbReference type="RefSeq" id="WP_183352835.1">
    <property type="nucleotide sequence ID" value="NZ_BLXX01000001.1"/>
</dbReference>
<dbReference type="GO" id="GO:0005737">
    <property type="term" value="C:cytoplasm"/>
    <property type="evidence" value="ECO:0007669"/>
    <property type="project" value="UniProtKB-SubCell"/>
</dbReference>
<dbReference type="Proteomes" id="UP000556026">
    <property type="component" value="Unassembled WGS sequence"/>
</dbReference>
<keyword evidence="11" id="KW-1185">Reference proteome</keyword>
<proteinExistence type="inferred from homology"/>
<dbReference type="NCBIfam" id="TIGR02432">
    <property type="entry name" value="lysidine_TilS_N"/>
    <property type="match status" value="1"/>
</dbReference>
<evidence type="ECO:0000256" key="3">
    <source>
        <dbReference type="ARBA" id="ARBA00022598"/>
    </source>
</evidence>
<evidence type="ECO:0000256" key="8">
    <source>
        <dbReference type="HAMAP-Rule" id="MF_01161"/>
    </source>
</evidence>
<feature type="binding site" evidence="8">
    <location>
        <begin position="25"/>
        <end position="30"/>
    </location>
    <ligand>
        <name>ATP</name>
        <dbReference type="ChEBI" id="CHEBI:30616"/>
    </ligand>
</feature>
<comment type="similarity">
    <text evidence="8">Belongs to the tRNA(Ile)-lysidine synthase family.</text>
</comment>
<dbReference type="SUPFAM" id="SSF52402">
    <property type="entry name" value="Adenine nucleotide alpha hydrolases-like"/>
    <property type="match status" value="1"/>
</dbReference>
<feature type="domain" description="Lysidine-tRNA(Ile) synthetase C-terminal" evidence="9">
    <location>
        <begin position="377"/>
        <end position="449"/>
    </location>
</feature>
<dbReference type="SMART" id="SM00977">
    <property type="entry name" value="TilS_C"/>
    <property type="match status" value="1"/>
</dbReference>
<dbReference type="Gene3D" id="3.40.50.620">
    <property type="entry name" value="HUPs"/>
    <property type="match status" value="1"/>
</dbReference>
<keyword evidence="6 8" id="KW-0067">ATP-binding</keyword>
<comment type="domain">
    <text evidence="8">The N-terminal region contains the highly conserved SGGXDS motif, predicted to be a P-loop motif involved in ATP binding.</text>
</comment>
<gene>
    <name evidence="8 10" type="primary">tilS</name>
    <name evidence="10" type="ORF">GMST_03080</name>
</gene>
<comment type="subcellular location">
    <subcellularLocation>
        <location evidence="1 8">Cytoplasm</location>
    </subcellularLocation>
</comment>
<dbReference type="AlphaFoldDB" id="A0A6V8MDV9"/>
<name>A0A6V8MDV9_9BACT</name>
<dbReference type="InterPro" id="IPR012796">
    <property type="entry name" value="Lysidine-tRNA-synth_C"/>
</dbReference>
<dbReference type="GO" id="GO:0032267">
    <property type="term" value="F:tRNA(Ile)-lysidine synthase activity"/>
    <property type="evidence" value="ECO:0007669"/>
    <property type="project" value="UniProtKB-EC"/>
</dbReference>
<protein>
    <recommendedName>
        <fullName evidence="8">tRNA(Ile)-lysidine synthase</fullName>
        <ecNumber evidence="8">6.3.4.19</ecNumber>
    </recommendedName>
    <alternativeName>
        <fullName evidence="8">tRNA(Ile)-2-lysyl-cytidine synthase</fullName>
    </alternativeName>
    <alternativeName>
        <fullName evidence="8">tRNA(Ile)-lysidine synthetase</fullName>
    </alternativeName>
</protein>
<sequence length="456" mass="49660">MIDLLTHIQDLKLFEPGARVVVAVSGGADSVALLDLLRRLDAGSLRLVVAHLNHSLRGEHSDADQAFVAALAAGYGLSFVAERRDVAALARELGTSLEDAGRRARYDFLAGVAREHQASCIALAHHRDDQAETVLMRLLRGAGGSGLRGMGLSRGMLKRPLLRVSRADIECYLKEKGLSWRNDASNDDTEFLRNSIRHELLPLLGRYNPKVSERLAATAEILAADEELLGQVTDAAYRRLLLPGTAEPSFSVAGLAREPRGLRLRLYRRALAEQRGDLQRIALTHLEAIDRLAGSERPNARLNLPGTCLVLRSYDRLSFAAAESADGDFDVAVAGPGEYRLTGGRTLRVSLVERPERLDAGAPSAAFFDPQAAPFPWTVRSFRPGDRFSPLGMAGTQKVKDLFINNKIPAPQRGRIPLLVSGDRIIWLAGVRMGERARVTAASGLVLKAEILDITL</sequence>
<dbReference type="SUPFAM" id="SSF82829">
    <property type="entry name" value="MesJ substrate recognition domain-like"/>
    <property type="match status" value="1"/>
</dbReference>
<evidence type="ECO:0000256" key="4">
    <source>
        <dbReference type="ARBA" id="ARBA00022694"/>
    </source>
</evidence>
<evidence type="ECO:0000256" key="1">
    <source>
        <dbReference type="ARBA" id="ARBA00004496"/>
    </source>
</evidence>
<keyword evidence="3 8" id="KW-0436">Ligase</keyword>
<dbReference type="HAMAP" id="MF_01161">
    <property type="entry name" value="tRNA_Ile_lys_synt"/>
    <property type="match status" value="1"/>
</dbReference>
<keyword evidence="4 8" id="KW-0819">tRNA processing</keyword>
<dbReference type="Pfam" id="PF11734">
    <property type="entry name" value="TilS_C"/>
    <property type="match status" value="1"/>
</dbReference>
<keyword evidence="2 8" id="KW-0963">Cytoplasm</keyword>
<evidence type="ECO:0000313" key="11">
    <source>
        <dbReference type="Proteomes" id="UP000556026"/>
    </source>
</evidence>
<comment type="function">
    <text evidence="8">Ligates lysine onto the cytidine present at position 34 of the AUA codon-specific tRNA(Ile) that contains the anticodon CAU, in an ATP-dependent manner. Cytidine is converted to lysidine, thus changing the amino acid specificity of the tRNA from methionine to isoleucine.</text>
</comment>
<dbReference type="Pfam" id="PF01171">
    <property type="entry name" value="ATP_bind_3"/>
    <property type="match status" value="1"/>
</dbReference>